<comment type="caution">
    <text evidence="9">The sequence shown here is derived from an EMBL/GenBank/DDBJ whole genome shotgun (WGS) entry which is preliminary data.</text>
</comment>
<evidence type="ECO:0000256" key="1">
    <source>
        <dbReference type="ARBA" id="ARBA00000385"/>
    </source>
</evidence>
<dbReference type="HAMAP" id="MF_01080">
    <property type="entry name" value="TruB_bact"/>
    <property type="match status" value="1"/>
</dbReference>
<dbReference type="EC" id="5.4.99.25" evidence="5"/>
<keyword evidence="10" id="KW-1185">Reference proteome</keyword>
<keyword evidence="4 5" id="KW-0413">Isomerase</keyword>
<dbReference type="InterPro" id="IPR020103">
    <property type="entry name" value="PsdUridine_synth_cat_dom_sf"/>
</dbReference>
<evidence type="ECO:0000256" key="2">
    <source>
        <dbReference type="ARBA" id="ARBA00005642"/>
    </source>
</evidence>
<dbReference type="Gene3D" id="2.30.130.10">
    <property type="entry name" value="PUA domain"/>
    <property type="match status" value="1"/>
</dbReference>
<dbReference type="Pfam" id="PF01509">
    <property type="entry name" value="TruB_N"/>
    <property type="match status" value="1"/>
</dbReference>
<dbReference type="NCBIfam" id="TIGR00431">
    <property type="entry name" value="TruB"/>
    <property type="match status" value="1"/>
</dbReference>
<name>A0A5C9A1S6_9GAMM</name>
<evidence type="ECO:0000259" key="7">
    <source>
        <dbReference type="Pfam" id="PF09157"/>
    </source>
</evidence>
<evidence type="ECO:0000313" key="10">
    <source>
        <dbReference type="Proteomes" id="UP000321933"/>
    </source>
</evidence>
<organism evidence="9 10">
    <name type="scientific">Parahaliea aestuarii</name>
    <dbReference type="NCBI Taxonomy" id="1852021"/>
    <lineage>
        <taxon>Bacteria</taxon>
        <taxon>Pseudomonadati</taxon>
        <taxon>Pseudomonadota</taxon>
        <taxon>Gammaproteobacteria</taxon>
        <taxon>Cellvibrionales</taxon>
        <taxon>Halieaceae</taxon>
        <taxon>Parahaliea</taxon>
    </lineage>
</organism>
<sequence>MARRRRGRPVDGILVLDKPGGASSNHALQQAKRLYFAAKAGHTGSLDPLATGVLPLCFGEATKFSQYLLDADKAYESTFVLGVATATSDAEGEVLKESDASGIDEATVRAALEAFRGDIEQVPSMFSAIKQDGQPLYKLARQGLEVERKARQVTVHRLELLAFRPGLRAEVDIAMECSKGTYVRSIAEDLGAALGCGAHVSALRRTKAGPFTLADAVTLSTLEALKQNDRLADMDQLLLPEDTAVRGMPLVRLTESGGFYMRQGQPVQVPNAPCNGMVRVALETGEFLGVGEILDDGRVAPRRLVVDRH</sequence>
<dbReference type="GO" id="GO:0003723">
    <property type="term" value="F:RNA binding"/>
    <property type="evidence" value="ECO:0007669"/>
    <property type="project" value="InterPro"/>
</dbReference>
<dbReference type="InterPro" id="IPR002501">
    <property type="entry name" value="PsdUridine_synth_N"/>
</dbReference>
<dbReference type="GO" id="GO:0031119">
    <property type="term" value="P:tRNA pseudouridine synthesis"/>
    <property type="evidence" value="ECO:0007669"/>
    <property type="project" value="UniProtKB-UniRule"/>
</dbReference>
<dbReference type="AlphaFoldDB" id="A0A5C9A1S6"/>
<comment type="catalytic activity">
    <reaction evidence="1 5">
        <text>uridine(55) in tRNA = pseudouridine(55) in tRNA</text>
        <dbReference type="Rhea" id="RHEA:42532"/>
        <dbReference type="Rhea" id="RHEA-COMP:10101"/>
        <dbReference type="Rhea" id="RHEA-COMP:10102"/>
        <dbReference type="ChEBI" id="CHEBI:65314"/>
        <dbReference type="ChEBI" id="CHEBI:65315"/>
        <dbReference type="EC" id="5.4.99.25"/>
    </reaction>
</comment>
<dbReference type="SUPFAM" id="SSF88697">
    <property type="entry name" value="PUA domain-like"/>
    <property type="match status" value="1"/>
</dbReference>
<accession>A0A5C9A1S6</accession>
<reference evidence="9 10" key="1">
    <citation type="submission" date="2019-08" db="EMBL/GenBank/DDBJ databases">
        <title>Parahaliea maris sp. nov., isolated from the surface seawater.</title>
        <authorList>
            <person name="Liu Y."/>
        </authorList>
    </citation>
    <scope>NUCLEOTIDE SEQUENCE [LARGE SCALE GENOMIC DNA]</scope>
    <source>
        <strain evidence="9 10">S2-26</strain>
    </source>
</reference>
<protein>
    <recommendedName>
        <fullName evidence="5">tRNA pseudouridine synthase B</fullName>
        <ecNumber evidence="5">5.4.99.25</ecNumber>
    </recommendedName>
    <alternativeName>
        <fullName evidence="5">tRNA pseudouridine(55) synthase</fullName>
        <shortName evidence="5">Psi55 synthase</shortName>
    </alternativeName>
    <alternativeName>
        <fullName evidence="5">tRNA pseudouridylate synthase</fullName>
    </alternativeName>
    <alternativeName>
        <fullName evidence="5">tRNA-uridine isomerase</fullName>
    </alternativeName>
</protein>
<dbReference type="Pfam" id="PF16198">
    <property type="entry name" value="TruB_C_2"/>
    <property type="match status" value="1"/>
</dbReference>
<feature type="domain" description="tRNA pseudouridylate synthase B C-terminal" evidence="8">
    <location>
        <begin position="184"/>
        <end position="245"/>
    </location>
</feature>
<dbReference type="PANTHER" id="PTHR13767:SF2">
    <property type="entry name" value="PSEUDOURIDYLATE SYNTHASE TRUB1"/>
    <property type="match status" value="1"/>
</dbReference>
<comment type="similarity">
    <text evidence="2 5">Belongs to the pseudouridine synthase TruB family. Type 1 subfamily.</text>
</comment>
<dbReference type="FunFam" id="2.30.130.10:FF:000012">
    <property type="entry name" value="tRNA pseudouridine synthase B"/>
    <property type="match status" value="1"/>
</dbReference>
<comment type="function">
    <text evidence="5">Responsible for synthesis of pseudouridine from uracil-55 in the psi GC loop of transfer RNAs.</text>
</comment>
<feature type="active site" description="Nucleophile" evidence="5">
    <location>
        <position position="47"/>
    </location>
</feature>
<dbReference type="InterPro" id="IPR015240">
    <property type="entry name" value="tRNA_sdUridine_synth_fam1_C"/>
</dbReference>
<dbReference type="InterPro" id="IPR036974">
    <property type="entry name" value="PUA_sf"/>
</dbReference>
<dbReference type="CDD" id="cd21152">
    <property type="entry name" value="PUA_TruB_bacterial"/>
    <property type="match status" value="1"/>
</dbReference>
<dbReference type="Proteomes" id="UP000321933">
    <property type="component" value="Unassembled WGS sequence"/>
</dbReference>
<evidence type="ECO:0000256" key="4">
    <source>
        <dbReference type="ARBA" id="ARBA00023235"/>
    </source>
</evidence>
<dbReference type="InterPro" id="IPR014780">
    <property type="entry name" value="tRNA_psdUridine_synth_TruB"/>
</dbReference>
<proteinExistence type="inferred from homology"/>
<dbReference type="GO" id="GO:0160148">
    <property type="term" value="F:tRNA pseudouridine(55) synthase activity"/>
    <property type="evidence" value="ECO:0007669"/>
    <property type="project" value="UniProtKB-EC"/>
</dbReference>
<dbReference type="CDD" id="cd02573">
    <property type="entry name" value="PseudoU_synth_EcTruB"/>
    <property type="match status" value="1"/>
</dbReference>
<keyword evidence="3 5" id="KW-0819">tRNA processing</keyword>
<dbReference type="InterPro" id="IPR032819">
    <property type="entry name" value="TruB_C"/>
</dbReference>
<dbReference type="FunFam" id="3.30.2350.10:FF:000011">
    <property type="entry name" value="tRNA pseudouridine synthase B"/>
    <property type="match status" value="1"/>
</dbReference>
<dbReference type="InterPro" id="IPR015947">
    <property type="entry name" value="PUA-like_sf"/>
</dbReference>
<dbReference type="GO" id="GO:1990481">
    <property type="term" value="P:mRNA pseudouridine synthesis"/>
    <property type="evidence" value="ECO:0007669"/>
    <property type="project" value="TreeGrafter"/>
</dbReference>
<dbReference type="Gene3D" id="3.30.2350.10">
    <property type="entry name" value="Pseudouridine synthase"/>
    <property type="match status" value="1"/>
</dbReference>
<gene>
    <name evidence="5 9" type="primary">truB</name>
    <name evidence="9" type="ORF">FVW59_02640</name>
</gene>
<feature type="domain" description="Pseudouridine synthase II N-terminal" evidence="6">
    <location>
        <begin position="32"/>
        <end position="183"/>
    </location>
</feature>
<feature type="domain" description="tRNA pseudouridine synthase II TruB subfamily 1 C-terminal" evidence="7">
    <location>
        <begin position="249"/>
        <end position="305"/>
    </location>
</feature>
<dbReference type="SUPFAM" id="SSF55120">
    <property type="entry name" value="Pseudouridine synthase"/>
    <property type="match status" value="1"/>
</dbReference>
<evidence type="ECO:0000259" key="6">
    <source>
        <dbReference type="Pfam" id="PF01509"/>
    </source>
</evidence>
<dbReference type="OrthoDB" id="9802309at2"/>
<evidence type="ECO:0000259" key="8">
    <source>
        <dbReference type="Pfam" id="PF16198"/>
    </source>
</evidence>
<evidence type="ECO:0000313" key="9">
    <source>
        <dbReference type="EMBL" id="TXS94823.1"/>
    </source>
</evidence>
<evidence type="ECO:0000256" key="5">
    <source>
        <dbReference type="HAMAP-Rule" id="MF_01080"/>
    </source>
</evidence>
<dbReference type="EMBL" id="VRYZ01000001">
    <property type="protein sequence ID" value="TXS94823.1"/>
    <property type="molecule type" value="Genomic_DNA"/>
</dbReference>
<dbReference type="Pfam" id="PF09157">
    <property type="entry name" value="TruB-C_2"/>
    <property type="match status" value="1"/>
</dbReference>
<evidence type="ECO:0000256" key="3">
    <source>
        <dbReference type="ARBA" id="ARBA00022694"/>
    </source>
</evidence>
<dbReference type="RefSeq" id="WP_148062666.1">
    <property type="nucleotide sequence ID" value="NZ_VRYZ01000001.1"/>
</dbReference>
<dbReference type="PANTHER" id="PTHR13767">
    <property type="entry name" value="TRNA-PSEUDOURIDINE SYNTHASE"/>
    <property type="match status" value="1"/>
</dbReference>